<keyword evidence="1 2" id="KW-0645">Protease</keyword>
<accession>A0A0P1M5R8</accession>
<reference evidence="5 8" key="2">
    <citation type="submission" date="2015-11" db="EMBL/GenBank/DDBJ databases">
        <authorList>
            <person name="Varghese N."/>
        </authorList>
    </citation>
    <scope>NUCLEOTIDE SEQUENCE [LARGE SCALE GENOMIC DNA]</scope>
    <source>
        <strain evidence="5 8">JGI-8</strain>
    </source>
</reference>
<comment type="catalytic activity">
    <reaction evidence="2">
        <text>Hydrolysis of proteins in presence of ATP.</text>
        <dbReference type="EC" id="3.4.21.53"/>
    </reaction>
</comment>
<accession>A0A0P1L8P2</accession>
<sequence>MAKLKLKKKFNELKPEELRWTCPIEKLQFETTDTVEPLEDIIGQERALKALKLGTELFAPGYNIFVCGLTGTGRMTTIKHILKQISPKAPQAPDRCYVYNFKNPDEPRLLEFPRGQAIMFKRNMEAMIFYLKQKIPKTLEDEKYIDARNKIIERYQKKEQELFREFQKKVESERFAIINMQVENVIKPSIVPIIDGKPVPVEQLSNLAKAGKISEETAREIQQKYLELQAEMQEIFKKEMMLARELSKELEELERDAVKSIVEGIIDEIKEQFKIPKVHEYLDEVKKHILNNLNIFKASAEQGKPPVPFLEQRDEVDPFLPYRVNVILDNSEQDGVPVIIETTPTFSNIFGTIEKVYDSRGFWRTDFTKIKAGSLLKADGGYLVLNARDALSEPGVWKALKRTLMYRKLEIQPIDVFFQISSISLKPEPIEVNTKVVMLGDPELYYLLYEYDEDFRKIFKIKADFDFEMDLNDEAIAQYAKFVKKVCRDENLRPFDKEAVGKIVEFAVRHAGRKDKITTKFSVIADLIREADYWAGVDGDESVKAEHVKKAIEESFYRRKMIEDKIKELIAKGIIFVDVTGERVGQVNGLTIYEMGDYRFGRPVRITASVSMGRSGVINIERESNLSGRIHDKGVLILVGYLREKYAQDKPLTLSASICFEQSYSGIDGDSASSTELYALLSALSGLPIKQGIAVTGSVNQKGDIQPIGGVNEKIEGFFDVCKAKGLTGEQGVIIPKKNVDDLMLRDDVIEAVKNGMFHIYPVETIDEGIEILTGVKAGKRLKNGEFEPGTVNYLVDKRLREISKALKKFTSD</sequence>
<dbReference type="Pfam" id="PF20436">
    <property type="entry name" value="LonB_AAA-LID"/>
    <property type="match status" value="1"/>
</dbReference>
<dbReference type="Gene3D" id="3.30.230.10">
    <property type="match status" value="1"/>
</dbReference>
<dbReference type="InterPro" id="IPR020568">
    <property type="entry name" value="Ribosomal_Su5_D2-typ_SF"/>
</dbReference>
<accession>A0A0N7MPN5</accession>
<dbReference type="InterPro" id="IPR027417">
    <property type="entry name" value="P-loop_NTPase"/>
</dbReference>
<accession>A0A0S4MQ79</accession>
<proteinExistence type="inferred from homology"/>
<accession>A0A0P1LS13</accession>
<keyword evidence="2" id="KW-0378">Hydrolase</keyword>
<dbReference type="InterPro" id="IPR014721">
    <property type="entry name" value="Ribsml_uS5_D2-typ_fold_subgr"/>
</dbReference>
<keyword evidence="3" id="KW-0175">Coiled coil</keyword>
<accession>A0A0P1M5C7</accession>
<dbReference type="GO" id="GO:0005524">
    <property type="term" value="F:ATP binding"/>
    <property type="evidence" value="ECO:0007669"/>
    <property type="project" value="InterPro"/>
</dbReference>
<dbReference type="Proteomes" id="UP000182200">
    <property type="component" value="Unassembled WGS sequence"/>
</dbReference>
<dbReference type="GO" id="GO:0030163">
    <property type="term" value="P:protein catabolic process"/>
    <property type="evidence" value="ECO:0007669"/>
    <property type="project" value="InterPro"/>
</dbReference>
<evidence type="ECO:0000313" key="5">
    <source>
        <dbReference type="EMBL" id="CUS90009.1"/>
    </source>
</evidence>
<dbReference type="SUPFAM" id="SSF52540">
    <property type="entry name" value="P-loop containing nucleoside triphosphate hydrolases"/>
    <property type="match status" value="1"/>
</dbReference>
<feature type="domain" description="Lon proteolytic" evidence="4">
    <location>
        <begin position="581"/>
        <end position="776"/>
    </location>
</feature>
<evidence type="ECO:0000256" key="1">
    <source>
        <dbReference type="ARBA" id="ARBA00022670"/>
    </source>
</evidence>
<dbReference type="PANTHER" id="PTHR10046">
    <property type="entry name" value="ATP DEPENDENT LON PROTEASE FAMILY MEMBER"/>
    <property type="match status" value="1"/>
</dbReference>
<dbReference type="Pfam" id="PF13654">
    <property type="entry name" value="AAA_32"/>
    <property type="match status" value="1"/>
</dbReference>
<feature type="active site" evidence="2">
    <location>
        <position position="714"/>
    </location>
</feature>
<dbReference type="PROSITE" id="PS51786">
    <property type="entry name" value="LON_PROTEOLYTIC"/>
    <property type="match status" value="1"/>
</dbReference>
<evidence type="ECO:0000256" key="3">
    <source>
        <dbReference type="SAM" id="Coils"/>
    </source>
</evidence>
<dbReference type="Gene3D" id="3.40.50.300">
    <property type="entry name" value="P-loop containing nucleotide triphosphate hydrolases"/>
    <property type="match status" value="2"/>
</dbReference>
<name>A0A0P1L8P2_9BACT</name>
<feature type="active site" evidence="2">
    <location>
        <position position="671"/>
    </location>
</feature>
<evidence type="ECO:0000313" key="7">
    <source>
        <dbReference type="Proteomes" id="UP000182011"/>
    </source>
</evidence>
<evidence type="ECO:0000259" key="4">
    <source>
        <dbReference type="PROSITE" id="PS51786"/>
    </source>
</evidence>
<dbReference type="InterPro" id="IPR008269">
    <property type="entry name" value="Lon_proteolytic"/>
</dbReference>
<keyword evidence="8" id="KW-1185">Reference proteome</keyword>
<comment type="similarity">
    <text evidence="2">Belongs to the peptidase S16 family.</text>
</comment>
<dbReference type="Pfam" id="PF05362">
    <property type="entry name" value="Lon_C"/>
    <property type="match status" value="1"/>
</dbReference>
<reference evidence="6 7" key="1">
    <citation type="submission" date="2015-11" db="EMBL/GenBank/DDBJ databases">
        <authorList>
            <person name="Zhang Y."/>
            <person name="Guo Z."/>
        </authorList>
    </citation>
    <scope>NUCLEOTIDE SEQUENCE [LARGE SCALE GENOMIC DNA]</scope>
    <source>
        <strain evidence="6">JGI-4</strain>
    </source>
</reference>
<dbReference type="EC" id="3.4.21.53" evidence="2"/>
<dbReference type="Pfam" id="PF20437">
    <property type="entry name" value="LonC_helical"/>
    <property type="match status" value="1"/>
</dbReference>
<gene>
    <name evidence="6" type="ORF">JGI4_00207</name>
    <name evidence="5" type="ORF">JGI8_01375</name>
</gene>
<dbReference type="GO" id="GO:0004176">
    <property type="term" value="F:ATP-dependent peptidase activity"/>
    <property type="evidence" value="ECO:0007669"/>
    <property type="project" value="UniProtKB-UniRule"/>
</dbReference>
<dbReference type="OrthoDB" id="9758568at2"/>
<dbReference type="EMBL" id="CZVI01000019">
    <property type="protein sequence ID" value="CUS90009.1"/>
    <property type="molecule type" value="Genomic_DNA"/>
</dbReference>
<organism evidence="6 7">
    <name type="scientific">Candidatus Kryptonium thompsonii</name>
    <dbReference type="NCBI Taxonomy" id="1633631"/>
    <lineage>
        <taxon>Bacteria</taxon>
        <taxon>Pseudomonadati</taxon>
        <taxon>Candidatus Kryptoniota</taxon>
        <taxon>Candidatus Kryptonium</taxon>
    </lineage>
</organism>
<accession>A0A0P1P750</accession>
<evidence type="ECO:0000313" key="8">
    <source>
        <dbReference type="Proteomes" id="UP000182200"/>
    </source>
</evidence>
<dbReference type="PRINTS" id="PR00830">
    <property type="entry name" value="ENDOLAPTASE"/>
</dbReference>
<dbReference type="Proteomes" id="UP000182011">
    <property type="component" value="Unassembled WGS sequence"/>
</dbReference>
<dbReference type="Gene3D" id="1.10.8.60">
    <property type="match status" value="1"/>
</dbReference>
<dbReference type="InterPro" id="IPR027065">
    <property type="entry name" value="Lon_Prtase"/>
</dbReference>
<evidence type="ECO:0000256" key="2">
    <source>
        <dbReference type="PROSITE-ProRule" id="PRU01122"/>
    </source>
</evidence>
<dbReference type="SUPFAM" id="SSF54211">
    <property type="entry name" value="Ribosomal protein S5 domain 2-like"/>
    <property type="match status" value="1"/>
</dbReference>
<dbReference type="InterPro" id="IPR046843">
    <property type="entry name" value="LonB_AAA-LID"/>
</dbReference>
<accession>A0A0P1NZG3</accession>
<dbReference type="AlphaFoldDB" id="A0A0P1L8P2"/>
<protein>
    <recommendedName>
        <fullName evidence="2">endopeptidase La</fullName>
        <ecNumber evidence="2">3.4.21.53</ecNumber>
    </recommendedName>
</protein>
<dbReference type="EMBL" id="FAOP01000001">
    <property type="protein sequence ID" value="CUU01198.1"/>
    <property type="molecule type" value="Genomic_DNA"/>
</dbReference>
<dbReference type="InterPro" id="IPR041699">
    <property type="entry name" value="AAA_32"/>
</dbReference>
<accession>A0A0N7MYG7</accession>
<dbReference type="GO" id="GO:0004252">
    <property type="term" value="F:serine-type endopeptidase activity"/>
    <property type="evidence" value="ECO:0007669"/>
    <property type="project" value="UniProtKB-UniRule"/>
</dbReference>
<evidence type="ECO:0000313" key="6">
    <source>
        <dbReference type="EMBL" id="CUU01198.1"/>
    </source>
</evidence>
<dbReference type="RefSeq" id="WP_047134764.1">
    <property type="nucleotide sequence ID" value="NZ_CZVI01000019.1"/>
</dbReference>
<keyword evidence="2" id="KW-0720">Serine protease</keyword>
<dbReference type="InterPro" id="IPR046844">
    <property type="entry name" value="Lon-like_helical"/>
</dbReference>
<feature type="coiled-coil region" evidence="3">
    <location>
        <begin position="218"/>
        <end position="263"/>
    </location>
</feature>
<dbReference type="GO" id="GO:0006508">
    <property type="term" value="P:proteolysis"/>
    <property type="evidence" value="ECO:0007669"/>
    <property type="project" value="UniProtKB-KW"/>
</dbReference>